<feature type="non-terminal residue" evidence="2">
    <location>
        <position position="107"/>
    </location>
</feature>
<dbReference type="InterPro" id="IPR036397">
    <property type="entry name" value="RNaseH_sf"/>
</dbReference>
<protein>
    <recommendedName>
        <fullName evidence="1">Tc1-like transposase DDE domain-containing protein</fullName>
    </recommendedName>
</protein>
<sequence length="107" mass="12287">MSWYGVGQMQVIDGIINAPERYIKEVLEPKLIPSTRDLADKGTEFTFQQDEAPCHTPCKCLKWFNDKKIPLLPWLGNSPDLNPIENLWSRLKRTVSSKNPSKKQGFI</sequence>
<dbReference type="Proteomes" id="UP001162483">
    <property type="component" value="Unassembled WGS sequence"/>
</dbReference>
<dbReference type="EMBL" id="CATNWA010017112">
    <property type="protein sequence ID" value="CAI9598044.1"/>
    <property type="molecule type" value="Genomic_DNA"/>
</dbReference>
<evidence type="ECO:0000313" key="2">
    <source>
        <dbReference type="EMBL" id="CAI9598044.1"/>
    </source>
</evidence>
<name>A0ABN9FM44_9NEOB</name>
<keyword evidence="3" id="KW-1185">Reference proteome</keyword>
<dbReference type="InterPro" id="IPR038717">
    <property type="entry name" value="Tc1-like_DDE_dom"/>
</dbReference>
<evidence type="ECO:0000259" key="1">
    <source>
        <dbReference type="Pfam" id="PF13358"/>
    </source>
</evidence>
<accession>A0ABN9FM44</accession>
<organism evidence="2 3">
    <name type="scientific">Staurois parvus</name>
    <dbReference type="NCBI Taxonomy" id="386267"/>
    <lineage>
        <taxon>Eukaryota</taxon>
        <taxon>Metazoa</taxon>
        <taxon>Chordata</taxon>
        <taxon>Craniata</taxon>
        <taxon>Vertebrata</taxon>
        <taxon>Euteleostomi</taxon>
        <taxon>Amphibia</taxon>
        <taxon>Batrachia</taxon>
        <taxon>Anura</taxon>
        <taxon>Neobatrachia</taxon>
        <taxon>Ranoidea</taxon>
        <taxon>Ranidae</taxon>
        <taxon>Staurois</taxon>
    </lineage>
</organism>
<dbReference type="Pfam" id="PF13358">
    <property type="entry name" value="DDE_3"/>
    <property type="match status" value="1"/>
</dbReference>
<dbReference type="Gene3D" id="3.30.420.10">
    <property type="entry name" value="Ribonuclease H-like superfamily/Ribonuclease H"/>
    <property type="match status" value="1"/>
</dbReference>
<gene>
    <name evidence="2" type="ORF">SPARVUS_LOCUS12334277</name>
</gene>
<evidence type="ECO:0000313" key="3">
    <source>
        <dbReference type="Proteomes" id="UP001162483"/>
    </source>
</evidence>
<proteinExistence type="predicted"/>
<comment type="caution">
    <text evidence="2">The sequence shown here is derived from an EMBL/GenBank/DDBJ whole genome shotgun (WGS) entry which is preliminary data.</text>
</comment>
<feature type="domain" description="Tc1-like transposase DDE" evidence="1">
    <location>
        <begin position="46"/>
        <end position="103"/>
    </location>
</feature>
<reference evidence="2" key="1">
    <citation type="submission" date="2023-05" db="EMBL/GenBank/DDBJ databases">
        <authorList>
            <person name="Stuckert A."/>
        </authorList>
    </citation>
    <scope>NUCLEOTIDE SEQUENCE</scope>
</reference>